<comment type="caution">
    <text evidence="2">The sequence shown here is derived from an EMBL/GenBank/DDBJ whole genome shotgun (WGS) entry which is preliminary data.</text>
</comment>
<gene>
    <name evidence="2" type="ORF">K0M31_015286</name>
</gene>
<sequence length="210" mass="24015">MVVIGLPSGTSGDKSSWRRPHLLFLYQRSSKSTSFSIRCKVAEIVFVLLKSEFAAREAARIGKNQFLKRRNFYGCMQQSQKPETEVYLKLLKLLISQQNAIVLVRRCSEKSARDTLSKGPLSTTVNTSTCTEEVPALRVYRYQFAKSNDERGIIGDRALEIPETRGRARKNSRMKVKRRVERHRGERHARMGDVGKSHESSQRAWDSGHD</sequence>
<proteinExistence type="predicted"/>
<dbReference type="AlphaFoldDB" id="A0AA40FG50"/>
<organism evidence="2 3">
    <name type="scientific">Melipona bicolor</name>
    <dbReference type="NCBI Taxonomy" id="60889"/>
    <lineage>
        <taxon>Eukaryota</taxon>
        <taxon>Metazoa</taxon>
        <taxon>Ecdysozoa</taxon>
        <taxon>Arthropoda</taxon>
        <taxon>Hexapoda</taxon>
        <taxon>Insecta</taxon>
        <taxon>Pterygota</taxon>
        <taxon>Neoptera</taxon>
        <taxon>Endopterygota</taxon>
        <taxon>Hymenoptera</taxon>
        <taxon>Apocrita</taxon>
        <taxon>Aculeata</taxon>
        <taxon>Apoidea</taxon>
        <taxon>Anthophila</taxon>
        <taxon>Apidae</taxon>
        <taxon>Melipona</taxon>
    </lineage>
</organism>
<dbReference type="Proteomes" id="UP001177670">
    <property type="component" value="Unassembled WGS sequence"/>
</dbReference>
<dbReference type="EMBL" id="JAHYIQ010000044">
    <property type="protein sequence ID" value="KAK1118241.1"/>
    <property type="molecule type" value="Genomic_DNA"/>
</dbReference>
<evidence type="ECO:0000256" key="1">
    <source>
        <dbReference type="SAM" id="MobiDB-lite"/>
    </source>
</evidence>
<name>A0AA40FG50_9HYME</name>
<evidence type="ECO:0000313" key="3">
    <source>
        <dbReference type="Proteomes" id="UP001177670"/>
    </source>
</evidence>
<feature type="compositionally biased region" description="Basic residues" evidence="1">
    <location>
        <begin position="167"/>
        <end position="187"/>
    </location>
</feature>
<keyword evidence="3" id="KW-1185">Reference proteome</keyword>
<feature type="compositionally biased region" description="Basic and acidic residues" evidence="1">
    <location>
        <begin position="188"/>
        <end position="210"/>
    </location>
</feature>
<feature type="region of interest" description="Disordered" evidence="1">
    <location>
        <begin position="164"/>
        <end position="210"/>
    </location>
</feature>
<evidence type="ECO:0000313" key="2">
    <source>
        <dbReference type="EMBL" id="KAK1118241.1"/>
    </source>
</evidence>
<protein>
    <submittedName>
        <fullName evidence="2">Uncharacterized protein</fullName>
    </submittedName>
</protein>
<accession>A0AA40FG50</accession>
<reference evidence="2" key="1">
    <citation type="submission" date="2021-10" db="EMBL/GenBank/DDBJ databases">
        <title>Melipona bicolor Genome sequencing and assembly.</title>
        <authorList>
            <person name="Araujo N.S."/>
            <person name="Arias M.C."/>
        </authorList>
    </citation>
    <scope>NUCLEOTIDE SEQUENCE</scope>
    <source>
        <strain evidence="2">USP_2M_L1-L4_2017</strain>
        <tissue evidence="2">Whole body</tissue>
    </source>
</reference>